<feature type="compositionally biased region" description="Low complexity" evidence="4">
    <location>
        <begin position="268"/>
        <end position="282"/>
    </location>
</feature>
<evidence type="ECO:0000256" key="3">
    <source>
        <dbReference type="ARBA" id="ARBA00022679"/>
    </source>
</evidence>
<feature type="domain" description="tRNA/rRNA methyltransferase SpoU type" evidence="5">
    <location>
        <begin position="127"/>
        <end position="227"/>
    </location>
</feature>
<proteinExistence type="predicted"/>
<dbReference type="Pfam" id="PF00588">
    <property type="entry name" value="SpoU_methylase"/>
    <property type="match status" value="1"/>
</dbReference>
<dbReference type="InterPro" id="IPR033671">
    <property type="entry name" value="TrmH"/>
</dbReference>
<feature type="compositionally biased region" description="Basic and acidic residues" evidence="4">
    <location>
        <begin position="113"/>
        <end position="125"/>
    </location>
</feature>
<name>A0ABY8UJG3_TETOB</name>
<feature type="region of interest" description="Disordered" evidence="4">
    <location>
        <begin position="268"/>
        <end position="295"/>
    </location>
</feature>
<organism evidence="6 7">
    <name type="scientific">Tetradesmus obliquus</name>
    <name type="common">Green alga</name>
    <name type="synonym">Acutodesmus obliquus</name>
    <dbReference type="NCBI Taxonomy" id="3088"/>
    <lineage>
        <taxon>Eukaryota</taxon>
        <taxon>Viridiplantae</taxon>
        <taxon>Chlorophyta</taxon>
        <taxon>core chlorophytes</taxon>
        <taxon>Chlorophyceae</taxon>
        <taxon>CS clade</taxon>
        <taxon>Sphaeropleales</taxon>
        <taxon>Scenedesmaceae</taxon>
        <taxon>Tetradesmus</taxon>
    </lineage>
</organism>
<evidence type="ECO:0000313" key="6">
    <source>
        <dbReference type="EMBL" id="WIA21626.1"/>
    </source>
</evidence>
<evidence type="ECO:0000256" key="1">
    <source>
        <dbReference type="ARBA" id="ARBA00022555"/>
    </source>
</evidence>
<keyword evidence="7" id="KW-1185">Reference proteome</keyword>
<evidence type="ECO:0000256" key="4">
    <source>
        <dbReference type="SAM" id="MobiDB-lite"/>
    </source>
</evidence>
<gene>
    <name evidence="6" type="ORF">OEZ85_000808</name>
</gene>
<keyword evidence="1" id="KW-0820">tRNA-binding</keyword>
<keyword evidence="1" id="KW-0694">RNA-binding</keyword>
<feature type="compositionally biased region" description="Polar residues" evidence="4">
    <location>
        <begin position="96"/>
        <end position="110"/>
    </location>
</feature>
<dbReference type="InterPro" id="IPR001537">
    <property type="entry name" value="SpoU_MeTrfase"/>
</dbReference>
<feature type="compositionally biased region" description="Low complexity" evidence="4">
    <location>
        <begin position="69"/>
        <end position="95"/>
    </location>
</feature>
<sequence length="295" mass="32106">MELPPEKQEAVNNKIANALANRVDRILLVLECCADNKNYLACLRTCDILGVQNVWIIEAPLPVRGGSKQQQQQQQQQPQQQQGLQQHQQQQQQQQSSSKTLANGSSSSGLQHKGPDKRLTVEQGKKKGRIARASTQWLDVRVFTSTAAAVWELKAGGWAIWATDLNPGAVSLLDPSLEVPQQLAIVMGSEAAGVSQEMRQAADRCVYLPMYGFTESLNVSVATALVLQTLIARQPAVRGQLLGEGRAAQLEAKWRAAAARAPECQAGALHVKQQPQEQQLDEQLVHSEGVQGNGS</sequence>
<dbReference type="CDD" id="cd18092">
    <property type="entry name" value="SpoU-like_TrmH"/>
    <property type="match status" value="1"/>
</dbReference>
<feature type="region of interest" description="Disordered" evidence="4">
    <location>
        <begin position="67"/>
        <end position="127"/>
    </location>
</feature>
<dbReference type="InterPro" id="IPR029028">
    <property type="entry name" value="Alpha/beta_knot_MTases"/>
</dbReference>
<reference evidence="6 7" key="1">
    <citation type="submission" date="2023-05" db="EMBL/GenBank/DDBJ databases">
        <title>A 100% complete, gapless, phased diploid assembly of the Scenedesmus obliquus UTEX 3031 genome.</title>
        <authorList>
            <person name="Biondi T.C."/>
            <person name="Hanschen E.R."/>
            <person name="Kwon T."/>
            <person name="Eng W."/>
            <person name="Kruse C.P.S."/>
            <person name="Koehler S.I."/>
            <person name="Kunde Y."/>
            <person name="Gleasner C.D."/>
            <person name="You Mak K.T."/>
            <person name="Polle J."/>
            <person name="Hovde B.T."/>
            <person name="Starkenburg S.R."/>
        </authorList>
    </citation>
    <scope>NUCLEOTIDE SEQUENCE [LARGE SCALE GENOMIC DNA]</scope>
    <source>
        <strain evidence="6 7">DOE0152z</strain>
    </source>
</reference>
<dbReference type="EMBL" id="CP126220">
    <property type="protein sequence ID" value="WIA21626.1"/>
    <property type="molecule type" value="Genomic_DNA"/>
</dbReference>
<dbReference type="Proteomes" id="UP001244341">
    <property type="component" value="Chromosome 13b"/>
</dbReference>
<dbReference type="Gene3D" id="3.40.1280.10">
    <property type="match status" value="1"/>
</dbReference>
<keyword evidence="2" id="KW-0489">Methyltransferase</keyword>
<dbReference type="SUPFAM" id="SSF75217">
    <property type="entry name" value="alpha/beta knot"/>
    <property type="match status" value="1"/>
</dbReference>
<dbReference type="InterPro" id="IPR029026">
    <property type="entry name" value="tRNA_m1G_MTases_N"/>
</dbReference>
<evidence type="ECO:0000256" key="2">
    <source>
        <dbReference type="ARBA" id="ARBA00022603"/>
    </source>
</evidence>
<protein>
    <recommendedName>
        <fullName evidence="5">tRNA/rRNA methyltransferase SpoU type domain-containing protein</fullName>
    </recommendedName>
</protein>
<evidence type="ECO:0000259" key="5">
    <source>
        <dbReference type="Pfam" id="PF00588"/>
    </source>
</evidence>
<dbReference type="PANTHER" id="PTHR43453">
    <property type="entry name" value="RRNA METHYLASE-LIKE"/>
    <property type="match status" value="1"/>
</dbReference>
<dbReference type="PANTHER" id="PTHR43453:SF3">
    <property type="entry name" value="TRNA_RRNA METHYLTRANSFERASE SPOU TYPE DOMAIN-CONTAINING PROTEIN"/>
    <property type="match status" value="1"/>
</dbReference>
<keyword evidence="3" id="KW-0808">Transferase</keyword>
<evidence type="ECO:0000313" key="7">
    <source>
        <dbReference type="Proteomes" id="UP001244341"/>
    </source>
</evidence>
<accession>A0ABY8UJG3</accession>